<feature type="domain" description="Phosducin" evidence="4">
    <location>
        <begin position="63"/>
        <end position="250"/>
    </location>
</feature>
<feature type="region of interest" description="Disordered" evidence="3">
    <location>
        <begin position="15"/>
        <end position="47"/>
    </location>
</feature>
<comment type="similarity">
    <text evidence="1">Belongs to the phosducin family.</text>
</comment>
<name>A0A1V9ZXY9_9STRA</name>
<dbReference type="InterPro" id="IPR051499">
    <property type="entry name" value="Phosducin-like_reg"/>
</dbReference>
<keyword evidence="2" id="KW-0597">Phosphoprotein</keyword>
<evidence type="ECO:0000256" key="2">
    <source>
        <dbReference type="ARBA" id="ARBA00022553"/>
    </source>
</evidence>
<evidence type="ECO:0000256" key="1">
    <source>
        <dbReference type="ARBA" id="ARBA00009686"/>
    </source>
</evidence>
<comment type="caution">
    <text evidence="5">The sequence shown here is derived from an EMBL/GenBank/DDBJ whole genome shotgun (WGS) entry which is preliminary data.</text>
</comment>
<dbReference type="PRINTS" id="PR00677">
    <property type="entry name" value="PHOSDUCIN"/>
</dbReference>
<dbReference type="GO" id="GO:0008277">
    <property type="term" value="P:regulation of G protein-coupled receptor signaling pathway"/>
    <property type="evidence" value="ECO:0007669"/>
    <property type="project" value="InterPro"/>
</dbReference>
<dbReference type="Gene3D" id="1.10.168.10">
    <property type="entry name" value="Phosducin, domain 2"/>
    <property type="match status" value="1"/>
</dbReference>
<accession>A0A1V9ZXY9</accession>
<dbReference type="SUPFAM" id="SSF52833">
    <property type="entry name" value="Thioredoxin-like"/>
    <property type="match status" value="1"/>
</dbReference>
<dbReference type="Proteomes" id="UP000243217">
    <property type="component" value="Unassembled WGS sequence"/>
</dbReference>
<dbReference type="InterPro" id="IPR036249">
    <property type="entry name" value="Thioredoxin-like_sf"/>
</dbReference>
<evidence type="ECO:0000259" key="4">
    <source>
        <dbReference type="Pfam" id="PF02114"/>
    </source>
</evidence>
<sequence length="266" mass="30329">MDDFFLRHDVIKDRDIDEMGDTVNSDSEASDEEPVLPASAADPSGPWMQERFERQGKRRVFKKSSHTGPKGVITDYKAYKQAKAEERKQNEAMRNAIMTRIAKGCVEISHTECNNLVDNTLSDSDEFSDDEMMKEYCAKRMLEIKTRLNDTLPVFGTIQHVDTYSFVDLVDAADQRVNVIAHICDERNQVCIAINKCLKELCGICPHTQFLVVNNIEDDTTFQVKDLPIVLVYQGGQQIESFVNVLRELQGIVTLERIKMLLAEYI</sequence>
<dbReference type="AlphaFoldDB" id="A0A1V9ZXY9"/>
<evidence type="ECO:0000256" key="3">
    <source>
        <dbReference type="SAM" id="MobiDB-lite"/>
    </source>
</evidence>
<proteinExistence type="inferred from homology"/>
<dbReference type="InterPro" id="IPR023196">
    <property type="entry name" value="Phosducin_N_dom_sf"/>
</dbReference>
<dbReference type="Gene3D" id="3.40.30.10">
    <property type="entry name" value="Glutaredoxin"/>
    <property type="match status" value="1"/>
</dbReference>
<protein>
    <recommendedName>
        <fullName evidence="4">Phosducin domain-containing protein</fullName>
    </recommendedName>
</protein>
<organism evidence="5 6">
    <name type="scientific">Thraustotheca clavata</name>
    <dbReference type="NCBI Taxonomy" id="74557"/>
    <lineage>
        <taxon>Eukaryota</taxon>
        <taxon>Sar</taxon>
        <taxon>Stramenopiles</taxon>
        <taxon>Oomycota</taxon>
        <taxon>Saprolegniomycetes</taxon>
        <taxon>Saprolegniales</taxon>
        <taxon>Achlyaceae</taxon>
        <taxon>Thraustotheca</taxon>
    </lineage>
</organism>
<dbReference type="InterPro" id="IPR001200">
    <property type="entry name" value="Phosducin"/>
</dbReference>
<evidence type="ECO:0000313" key="6">
    <source>
        <dbReference type="Proteomes" id="UP000243217"/>
    </source>
</evidence>
<evidence type="ECO:0000313" key="5">
    <source>
        <dbReference type="EMBL" id="OQS02660.1"/>
    </source>
</evidence>
<dbReference type="InterPro" id="IPR024253">
    <property type="entry name" value="Phosducin_thioredoxin-like_dom"/>
</dbReference>
<dbReference type="STRING" id="74557.A0A1V9ZXY9"/>
<dbReference type="PANTHER" id="PTHR46052">
    <property type="entry name" value="PHOSDUCIN-LIKE PROTEIN"/>
    <property type="match status" value="1"/>
</dbReference>
<gene>
    <name evidence="5" type="ORF">THRCLA_04982</name>
</gene>
<dbReference type="PANTHER" id="PTHR46052:SF1">
    <property type="entry name" value="PHOSDUCIN-LIKE PROTEIN"/>
    <property type="match status" value="1"/>
</dbReference>
<reference evidence="5 6" key="1">
    <citation type="journal article" date="2014" name="Genome Biol. Evol.">
        <title>The secreted proteins of Achlya hypogyna and Thraustotheca clavata identify the ancestral oomycete secretome and reveal gene acquisitions by horizontal gene transfer.</title>
        <authorList>
            <person name="Misner I."/>
            <person name="Blouin N."/>
            <person name="Leonard G."/>
            <person name="Richards T.A."/>
            <person name="Lane C.E."/>
        </authorList>
    </citation>
    <scope>NUCLEOTIDE SEQUENCE [LARGE SCALE GENOMIC DNA]</scope>
    <source>
        <strain evidence="5 6">ATCC 34112</strain>
    </source>
</reference>
<dbReference type="Pfam" id="PF02114">
    <property type="entry name" value="Phosducin"/>
    <property type="match status" value="1"/>
</dbReference>
<dbReference type="OrthoDB" id="70588at2759"/>
<keyword evidence="6" id="KW-1185">Reference proteome</keyword>
<dbReference type="EMBL" id="JNBS01001097">
    <property type="protein sequence ID" value="OQS02660.1"/>
    <property type="molecule type" value="Genomic_DNA"/>
</dbReference>